<gene>
    <name evidence="4" type="ORF">PACLA_8A007951</name>
</gene>
<protein>
    <submittedName>
        <fullName evidence="4">NLR family CARD domain-containing 3-like</fullName>
    </submittedName>
</protein>
<evidence type="ECO:0000256" key="2">
    <source>
        <dbReference type="ARBA" id="ARBA00022614"/>
    </source>
</evidence>
<organism evidence="4 5">
    <name type="scientific">Paramuricea clavata</name>
    <name type="common">Red gorgonian</name>
    <name type="synonym">Violescent sea-whip</name>
    <dbReference type="NCBI Taxonomy" id="317549"/>
    <lineage>
        <taxon>Eukaryota</taxon>
        <taxon>Metazoa</taxon>
        <taxon>Cnidaria</taxon>
        <taxon>Anthozoa</taxon>
        <taxon>Octocorallia</taxon>
        <taxon>Malacalcyonacea</taxon>
        <taxon>Plexauridae</taxon>
        <taxon>Paramuricea</taxon>
    </lineage>
</organism>
<dbReference type="InterPro" id="IPR027038">
    <property type="entry name" value="RanGap"/>
</dbReference>
<dbReference type="GO" id="GO:0031267">
    <property type="term" value="F:small GTPase binding"/>
    <property type="evidence" value="ECO:0007669"/>
    <property type="project" value="TreeGrafter"/>
</dbReference>
<dbReference type="Proteomes" id="UP001152795">
    <property type="component" value="Unassembled WGS sequence"/>
</dbReference>
<dbReference type="SUPFAM" id="SSF52047">
    <property type="entry name" value="RNI-like"/>
    <property type="match status" value="5"/>
</dbReference>
<keyword evidence="3" id="KW-0677">Repeat</keyword>
<dbReference type="SMART" id="SM00369">
    <property type="entry name" value="LRR_TYP"/>
    <property type="match status" value="4"/>
</dbReference>
<dbReference type="GO" id="GO:0048471">
    <property type="term" value="C:perinuclear region of cytoplasm"/>
    <property type="evidence" value="ECO:0007669"/>
    <property type="project" value="TreeGrafter"/>
</dbReference>
<dbReference type="InterPro" id="IPR001611">
    <property type="entry name" value="Leu-rich_rpt"/>
</dbReference>
<proteinExistence type="predicted"/>
<dbReference type="PANTHER" id="PTHR24113:SF12">
    <property type="entry name" value="RAN GTPASE-ACTIVATING PROTEIN 1"/>
    <property type="match status" value="1"/>
</dbReference>
<dbReference type="InterPro" id="IPR032675">
    <property type="entry name" value="LRR_dom_sf"/>
</dbReference>
<dbReference type="EMBL" id="CACRXK020022455">
    <property type="protein sequence ID" value="CAB4036826.1"/>
    <property type="molecule type" value="Genomic_DNA"/>
</dbReference>
<dbReference type="Gene3D" id="3.80.10.10">
    <property type="entry name" value="Ribonuclease Inhibitor"/>
    <property type="match status" value="5"/>
</dbReference>
<dbReference type="GO" id="GO:0005096">
    <property type="term" value="F:GTPase activator activity"/>
    <property type="evidence" value="ECO:0007669"/>
    <property type="project" value="UniProtKB-KW"/>
</dbReference>
<evidence type="ECO:0000256" key="3">
    <source>
        <dbReference type="ARBA" id="ARBA00022737"/>
    </source>
</evidence>
<evidence type="ECO:0000313" key="5">
    <source>
        <dbReference type="Proteomes" id="UP001152795"/>
    </source>
</evidence>
<evidence type="ECO:0000313" key="4">
    <source>
        <dbReference type="EMBL" id="CAB4036826.1"/>
    </source>
</evidence>
<accession>A0A7D9LNJ2</accession>
<dbReference type="Pfam" id="PF00560">
    <property type="entry name" value="LRR_1"/>
    <property type="match status" value="2"/>
</dbReference>
<keyword evidence="1" id="KW-0343">GTPase activation</keyword>
<keyword evidence="5" id="KW-1185">Reference proteome</keyword>
<dbReference type="PANTHER" id="PTHR24113">
    <property type="entry name" value="RAN GTPASE-ACTIVATING PROTEIN 1"/>
    <property type="match status" value="1"/>
</dbReference>
<dbReference type="GO" id="GO:0005829">
    <property type="term" value="C:cytosol"/>
    <property type="evidence" value="ECO:0007669"/>
    <property type="project" value="TreeGrafter"/>
</dbReference>
<evidence type="ECO:0000256" key="1">
    <source>
        <dbReference type="ARBA" id="ARBA00022468"/>
    </source>
</evidence>
<sequence length="1333" mass="151071">MQKLNEFTIGIHTVEIQSTCKLEQVLVNYSLPPCLEVLRISDNTLDEEDIFALIRSLRNMKGLHELDLCCTRFTESSFNCFITVLIKCSDLRRLCLTDNGLTKQDVNYLITAFESLKNLKNLNLSKNNVTETQANDILQKYGEGNSIVSLDLSQNALQGNEIIVRICKLDSLEEVNLSHNHIRFHPLPSLEEGSNKFPINTKIISLSSNHMIPNDICRFLSLIRSDLLKLNLDFNHVGNSIWSLCSLRIFKHLKVLSLASTDICGPAVDGLAILLSSVTELEELNLSSNNLMLEDFRNLQSHLSNLTRLKKLNLSNNNLDGITVILQEILPSLNYLEELRLSNVRLNGDDCNKIYESLKFLRSLKYFDLSINAIGPDGTRALANILKEIPLLEGLDVSKSCIKEYAIDLFCKALVPLNKLRHLNLSGNRIDIEILDDALSLPPNLQELILSDIIHGGKLFVNMIPLQHQLRILHLSKIKLRLCDADRLAAMLSSFRLLQELVLTNVDVADRKCEKIFSAIKLLKNLKKLDLGGMKVNNGKAFIEIFSSLLFLKEIVFPDVLIHDDGVIGCFDALRSLTYLKNLHLGRSTITQTGAVTLANVLPSLQLLEKLVLKKIEFDDECQKHLFHAVGKLKYLKELDLGWSKTTHTGAVTLAEVLPSLQLLEKLVLKKIEFDDECQKHLFHAVGKLKYLKKLDLGWSKITQTGAVTLAEVLPSLQLLEKLVLRDIKFDDEHQKHLFHAVGKLKYLKKLVLRFSKITQTGAVTLAEVLPSLQLLEKLLLEGIIEVDDECQKHLFHAVGKLKYLKKLDLGWSKITQTGAVTLAEVLPSLQLLEKLVLRDIKFDDEHQKHLFHAVGKLKYLKKLVLRFSKITQTGAVTLAEVLPSLQLLEKLLLEGIIEVDDECQKHLFHAVGKLKYLKKLDLGWSKITQTGAVTLAEVLPSLQLLEKLVLQDIEFDDECQKHLFHAVGKLKYLKELDFWYTTITQTGAVILAEVLPSLQLLEKLVLQDIEVDDECQKHLFHAVGKLKYLKKLYFWYSTITQTGAVTLAEVLPSLQLLEKLVLQDIEFDDECQKHLFHAVGKLKYLKELYFWYSTITQTGAVTLAEVLPSLQLLEKLVLNVIEFDDECQKHLFHAVGKLKYLKELDLRWSKITQTGAVTLAEVLPSLQLLEKLVLKKIEFDDECQKHLFHGVRKLKYLNELDFALSEITQTGAVTLAEVLPSLQLLEKLVLKNIEFDDECQKHLFHAVGKLKYLNELDFGLSEITLAGVAALTDVLPSLCNLRWIFLSKIKSDETEISSNEESEENESVEIKTAKSKLEVAARLVPGLQIRWN</sequence>
<dbReference type="OrthoDB" id="1394818at2759"/>
<keyword evidence="2" id="KW-0433">Leucine-rich repeat</keyword>
<dbReference type="SMART" id="SM00368">
    <property type="entry name" value="LRR_RI"/>
    <property type="match status" value="19"/>
</dbReference>
<dbReference type="PROSITE" id="PS51450">
    <property type="entry name" value="LRR"/>
    <property type="match status" value="3"/>
</dbReference>
<dbReference type="GO" id="GO:0005634">
    <property type="term" value="C:nucleus"/>
    <property type="evidence" value="ECO:0007669"/>
    <property type="project" value="TreeGrafter"/>
</dbReference>
<dbReference type="GO" id="GO:0006913">
    <property type="term" value="P:nucleocytoplasmic transport"/>
    <property type="evidence" value="ECO:0007669"/>
    <property type="project" value="TreeGrafter"/>
</dbReference>
<reference evidence="4" key="1">
    <citation type="submission" date="2020-04" db="EMBL/GenBank/DDBJ databases">
        <authorList>
            <person name="Alioto T."/>
            <person name="Alioto T."/>
            <person name="Gomez Garrido J."/>
        </authorList>
    </citation>
    <scope>NUCLEOTIDE SEQUENCE</scope>
    <source>
        <strain evidence="4">A484AB</strain>
    </source>
</reference>
<dbReference type="InterPro" id="IPR003591">
    <property type="entry name" value="Leu-rich_rpt_typical-subtyp"/>
</dbReference>
<comment type="caution">
    <text evidence="4">The sequence shown here is derived from an EMBL/GenBank/DDBJ whole genome shotgun (WGS) entry which is preliminary data.</text>
</comment>
<name>A0A7D9LNJ2_PARCT</name>
<dbReference type="Pfam" id="PF13516">
    <property type="entry name" value="LRR_6"/>
    <property type="match status" value="4"/>
</dbReference>